<dbReference type="InterPro" id="IPR053155">
    <property type="entry name" value="F-pilin_assembly_TraC"/>
</dbReference>
<gene>
    <name evidence="2" type="ORF">SAMN05216463_10191</name>
</gene>
<feature type="domain" description="TraG P-loop" evidence="1">
    <location>
        <begin position="396"/>
        <end position="534"/>
    </location>
</feature>
<dbReference type="Proteomes" id="UP000184130">
    <property type="component" value="Unassembled WGS sequence"/>
</dbReference>
<sequence>MSTRKNTLDGLFTGIEDITDARGRVVNTVLYSKAGNYSSIFEIENPVQQYCTDADQYYAFMNVLDHILQTLGEGYALQKQDIFCRQSYHHDITSDMEFLTQSYFKYYEGRPYTEIRTFIIITQETRKSTFVAYDPKKWTEFNNKVQKVKDILEEKGLPHHLLDRKEIDEYLHRFMAFDFKKGPFGMTNLKCTDDCLKMGDKVVKNFSLVDIDVIDLPNVIHPVQTKPVNGYPVSTDLLSFLSTVPLTDCVVYNQVIQIPAQRKERQRLIGKSKRHASMPDPSNKIAKADIDEVLEVIATEQKSLVWTNFNVLVSCKPEHLTKVTSYLETKLFEVGIAPSKSAYNQLELFMDSFPGNAYSFNKDYDLFLTLQDSALCLFYKERMKHDEVTPLKVFYTDRQGVPIAIDFTGKEGEKKLTNNSNFFCLGPSGSGKSFSTNTVVRQLIEQDTDVVMVDTGDSYEGICGYFHGTYISYSKEHPISMNPFKVSDVEYQQNFGEKKNFLKSLIFQIFKGNKAPEKLEDTIIDTVLNEYYDAYFHPFSGYTNEEKEELRKQLLLADKRNGKYGEYIEAIENDADVISSQETKTASGDMQTYTQDEKEHHAKVQRLVEKLHNLANDAAASVGEREHANNQLMRLMPELIEGHYLMKIDQRIERMERQKRDLKVTKLSFDTFYEYACERIPQMMDEKSIAFPINEFAAILEPFHKGGKLETILNNDMDLNLFDEKFIVFEIDKIKDDPVLFPIVVLIIMDVFLQKMRIKKGRKALIIEEAWKAISSPTMAEYIKYLYKTVRKFHGIAGVVTQELGDVIDSPIVKEAIINNSDIKILLDQSKFKDRYDEIAAILGITDVQRQQIFTINSLDNHEGRNYFKEVWICRGQSADVYGVEEPPECYMAYTTERAEKEALKIYIKHYGGDTIEGIRHFCQDMEKAGLTGKYLKFANEVNKQQNVMELWDKVA</sequence>
<dbReference type="EMBL" id="FRBD01000001">
    <property type="protein sequence ID" value="SHK27661.1"/>
    <property type="molecule type" value="Genomic_DNA"/>
</dbReference>
<protein>
    <submittedName>
        <fullName evidence="2">Bacteroides conjugation system ATPase, TraG family</fullName>
    </submittedName>
</protein>
<dbReference type="PANTHER" id="PTHR38467">
    <property type="match status" value="1"/>
</dbReference>
<evidence type="ECO:0000313" key="2">
    <source>
        <dbReference type="EMBL" id="SHK27661.1"/>
    </source>
</evidence>
<dbReference type="InterPro" id="IPR043964">
    <property type="entry name" value="P-loop_TraG"/>
</dbReference>
<feature type="domain" description="TraG P-loop" evidence="1">
    <location>
        <begin position="663"/>
        <end position="924"/>
    </location>
</feature>
<dbReference type="RefSeq" id="WP_073203626.1">
    <property type="nucleotide sequence ID" value="NZ_FRBD01000001.1"/>
</dbReference>
<dbReference type="InterPro" id="IPR027417">
    <property type="entry name" value="P-loop_NTPase"/>
</dbReference>
<dbReference type="OrthoDB" id="596266at2"/>
<dbReference type="NCBIfam" id="TIGR03783">
    <property type="entry name" value="Bac_Flav_CT_G"/>
    <property type="match status" value="1"/>
</dbReference>
<dbReference type="PANTHER" id="PTHR38467:SF1">
    <property type="entry name" value="CONJUGATIVE TRANSFER: ASSEMBLY"/>
    <property type="match status" value="1"/>
</dbReference>
<name>A0A1M6R5A5_XYLRU</name>
<dbReference type="Gene3D" id="3.40.50.300">
    <property type="entry name" value="P-loop containing nucleotide triphosphate hydrolases"/>
    <property type="match status" value="2"/>
</dbReference>
<organism evidence="2 3">
    <name type="scientific">Xylanibacter ruminicola</name>
    <name type="common">Prevotella ruminicola</name>
    <dbReference type="NCBI Taxonomy" id="839"/>
    <lineage>
        <taxon>Bacteria</taxon>
        <taxon>Pseudomonadati</taxon>
        <taxon>Bacteroidota</taxon>
        <taxon>Bacteroidia</taxon>
        <taxon>Bacteroidales</taxon>
        <taxon>Prevotellaceae</taxon>
        <taxon>Xylanibacter</taxon>
    </lineage>
</organism>
<dbReference type="Pfam" id="PF19044">
    <property type="entry name" value="P-loop_TraG"/>
    <property type="match status" value="2"/>
</dbReference>
<evidence type="ECO:0000313" key="3">
    <source>
        <dbReference type="Proteomes" id="UP000184130"/>
    </source>
</evidence>
<dbReference type="AlphaFoldDB" id="A0A1M6R5A5"/>
<dbReference type="SUPFAM" id="SSF52540">
    <property type="entry name" value="P-loop containing nucleoside triphosphate hydrolases"/>
    <property type="match status" value="1"/>
</dbReference>
<accession>A0A1M6R5A5</accession>
<dbReference type="InterPro" id="IPR022509">
    <property type="entry name" value="Conjugation_ATPase_TraG"/>
</dbReference>
<reference evidence="2 3" key="1">
    <citation type="submission" date="2016-11" db="EMBL/GenBank/DDBJ databases">
        <authorList>
            <person name="Jaros S."/>
            <person name="Januszkiewicz K."/>
            <person name="Wedrychowicz H."/>
        </authorList>
    </citation>
    <scope>NUCLEOTIDE SEQUENCE [LARGE SCALE GENOMIC DNA]</scope>
    <source>
        <strain evidence="2 3">KHT3</strain>
    </source>
</reference>
<proteinExistence type="predicted"/>
<evidence type="ECO:0000259" key="1">
    <source>
        <dbReference type="Pfam" id="PF19044"/>
    </source>
</evidence>